<dbReference type="Pfam" id="PF13361">
    <property type="entry name" value="UvrD_C"/>
    <property type="match status" value="1"/>
</dbReference>
<feature type="binding site" evidence="15">
    <location>
        <position position="1168"/>
    </location>
    <ligand>
        <name>Mg(2+)</name>
        <dbReference type="ChEBI" id="CHEBI:18420"/>
    </ligand>
</feature>
<organism evidence="20">
    <name type="scientific">Shewanella frigidimarina</name>
    <dbReference type="NCBI Taxonomy" id="56812"/>
    <lineage>
        <taxon>Bacteria</taxon>
        <taxon>Pseudomonadati</taxon>
        <taxon>Pseudomonadota</taxon>
        <taxon>Gammaproteobacteria</taxon>
        <taxon>Alteromonadales</taxon>
        <taxon>Shewanellaceae</taxon>
        <taxon>Shewanella</taxon>
    </lineage>
</organism>
<evidence type="ECO:0000259" key="18">
    <source>
        <dbReference type="PROSITE" id="PS51198"/>
    </source>
</evidence>
<evidence type="ECO:0000256" key="4">
    <source>
        <dbReference type="ARBA" id="ARBA00022763"/>
    </source>
</evidence>
<evidence type="ECO:0000256" key="12">
    <source>
        <dbReference type="ARBA" id="ARBA00023235"/>
    </source>
</evidence>
<dbReference type="Pfam" id="PF12705">
    <property type="entry name" value="PDDEXK_1"/>
    <property type="match status" value="1"/>
</dbReference>
<accession>A0A125BEG2</accession>
<feature type="compositionally biased region" description="Low complexity" evidence="17">
    <location>
        <begin position="736"/>
        <end position="754"/>
    </location>
</feature>
<name>A0A125BEG2_SHEFR</name>
<keyword evidence="10 15" id="KW-0238">DNA-binding</keyword>
<evidence type="ECO:0000256" key="9">
    <source>
        <dbReference type="ARBA" id="ARBA00022842"/>
    </source>
</evidence>
<dbReference type="PANTHER" id="PTHR11070">
    <property type="entry name" value="UVRD / RECB / PCRA DNA HELICASE FAMILY MEMBER"/>
    <property type="match status" value="1"/>
</dbReference>
<dbReference type="RefSeq" id="WP_059745977.1">
    <property type="nucleotide sequence ID" value="NZ_LRDC01000019.1"/>
</dbReference>
<gene>
    <name evidence="15" type="primary">recB</name>
    <name evidence="20" type="ORF">AWJ07_16165</name>
</gene>
<feature type="binding site" evidence="15">
    <location>
        <position position="1053"/>
    </location>
    <ligand>
        <name>Mg(2+)</name>
        <dbReference type="ChEBI" id="CHEBI:18420"/>
    </ligand>
</feature>
<evidence type="ECO:0000259" key="19">
    <source>
        <dbReference type="PROSITE" id="PS51217"/>
    </source>
</evidence>
<evidence type="ECO:0000256" key="17">
    <source>
        <dbReference type="SAM" id="MobiDB-lite"/>
    </source>
</evidence>
<comment type="domain">
    <text evidence="15">The N-terminal DNA-binding domain is a ssDNA-dependent ATPase and has ATP-dependent 3'-5' helicase function. This domain interacts with RecC.</text>
</comment>
<dbReference type="Proteomes" id="UP000055702">
    <property type="component" value="Unassembled WGS sequence"/>
</dbReference>
<dbReference type="InterPro" id="IPR004586">
    <property type="entry name" value="RecB"/>
</dbReference>
<keyword evidence="12 15" id="KW-0413">Isomerase</keyword>
<evidence type="ECO:0000256" key="3">
    <source>
        <dbReference type="ARBA" id="ARBA00022741"/>
    </source>
</evidence>
<evidence type="ECO:0000256" key="7">
    <source>
        <dbReference type="ARBA" id="ARBA00022839"/>
    </source>
</evidence>
<dbReference type="InterPro" id="IPR038726">
    <property type="entry name" value="PDDEXK_AddAB-type"/>
</dbReference>
<evidence type="ECO:0000256" key="2">
    <source>
        <dbReference type="ARBA" id="ARBA00022723"/>
    </source>
</evidence>
<dbReference type="GO" id="GO:0000287">
    <property type="term" value="F:magnesium ion binding"/>
    <property type="evidence" value="ECO:0007669"/>
    <property type="project" value="UniProtKB-UniRule"/>
</dbReference>
<evidence type="ECO:0000256" key="14">
    <source>
        <dbReference type="ARBA" id="ARBA00048988"/>
    </source>
</evidence>
<comment type="catalytic activity">
    <reaction evidence="14 15">
        <text>ATP + H2O = ADP + phosphate + H(+)</text>
        <dbReference type="Rhea" id="RHEA:13065"/>
        <dbReference type="ChEBI" id="CHEBI:15377"/>
        <dbReference type="ChEBI" id="CHEBI:15378"/>
        <dbReference type="ChEBI" id="CHEBI:30616"/>
        <dbReference type="ChEBI" id="CHEBI:43474"/>
        <dbReference type="ChEBI" id="CHEBI:456216"/>
        <dbReference type="EC" id="5.6.2.4"/>
    </reaction>
</comment>
<evidence type="ECO:0000256" key="15">
    <source>
        <dbReference type="HAMAP-Rule" id="MF_01485"/>
    </source>
</evidence>
<dbReference type="SUPFAM" id="SSF52980">
    <property type="entry name" value="Restriction endonuclease-like"/>
    <property type="match status" value="1"/>
</dbReference>
<keyword evidence="7 15" id="KW-0269">Exonuclease</keyword>
<feature type="domain" description="UvrD-like helicase ATP-binding" evidence="18">
    <location>
        <begin position="3"/>
        <end position="487"/>
    </location>
</feature>
<dbReference type="GO" id="GO:0003677">
    <property type="term" value="F:DNA binding"/>
    <property type="evidence" value="ECO:0007669"/>
    <property type="project" value="UniProtKB-UniRule"/>
</dbReference>
<reference evidence="20 21" key="1">
    <citation type="submission" date="2016-01" db="EMBL/GenBank/DDBJ databases">
        <title>Draft genome of the antarctic isolate Shewanella frigidimarina Ag06-30.</title>
        <authorList>
            <person name="Parmeciano Di Noto G."/>
            <person name="Vazquez S."/>
            <person name="Mac Cormack W."/>
            <person name="Iriarte A."/>
            <person name="Quiroga C."/>
        </authorList>
    </citation>
    <scope>NUCLEOTIDE SEQUENCE [LARGE SCALE GENOMIC DNA]</scope>
    <source>
        <strain evidence="20 21">Ag06-30</strain>
    </source>
</reference>
<protein>
    <recommendedName>
        <fullName evidence="15">RecBCD enzyme subunit RecB</fullName>
        <ecNumber evidence="15">3.1.11.5</ecNumber>
        <ecNumber evidence="15">5.6.2.4</ecNumber>
    </recommendedName>
    <alternativeName>
        <fullName evidence="15">DNA 3'-5' helicase subunit RecB</fullName>
    </alternativeName>
    <alternativeName>
        <fullName evidence="15">Exonuclease V subunit RecB</fullName>
        <shortName evidence="15">ExoV subunit RecB</shortName>
    </alternativeName>
    <alternativeName>
        <fullName evidence="15">Helicase/nuclease RecBCD subunit RecB</fullName>
    </alternativeName>
</protein>
<feature type="region of interest" description="Disordered" evidence="17">
    <location>
        <begin position="729"/>
        <end position="769"/>
    </location>
</feature>
<dbReference type="InterPro" id="IPR027417">
    <property type="entry name" value="P-loop_NTPase"/>
</dbReference>
<dbReference type="GO" id="GO:0008854">
    <property type="term" value="F:exodeoxyribonuclease V activity"/>
    <property type="evidence" value="ECO:0007669"/>
    <property type="project" value="UniProtKB-EC"/>
</dbReference>
<dbReference type="InterPro" id="IPR014017">
    <property type="entry name" value="DNA_helicase_UvrD-like_C"/>
</dbReference>
<sequence>MDAITVTPLNALTLPFSGSSLIEASAGTGKTYTISGLYLRLLLGHGGKAPLSCEQILVVTFTNAATEELRDRIRKRIHLAFKRFLGLAVNDEFIEQLYQDTSEDERPIALRRLDLALKSLDEAAIFTIHAFCQRVLSDMAFESSLLFESEFTLDDSEFLHHAVRDFWREVCYPLPPFLAQAISDVFAEPDVLAQKLRPLLGASQAVLSKQPLAFETLQQQLSQSISRFTLLWQSLHDSTLELLQSLPLNGQRFGKGADGYPKLSQLFDSISNWVKFGQGLPPIKALEQLALSELKLNKGGVIPSADEAPLLDHIERLLELINQLIPSFLVRAREGIRQRFAGQKQQRNLMTPDDLLLSLAMALSQNPITLAHAIAKRFPVALIDEFQDTDPLQFTIFNQVYQQPLASQLDLTADTKVNSLDDDSKSSDDIGNDNNDDDANKGRLSLLMIGDPKQAIYAFRGADIYTYIAARQQTQAHYNLDTNYRSSTQLVNGVNQLFSQHQDPFISQAIPYDIVKTPSSAANKHLSEATTNPAALRIRLLAEDDVNGLNKTTARQRLAADAASEIKRLLTEAQQGLCRVNTSLEQEAKPLIAKDIAILVRDRNEAAVMKAELSARKIGAVFLSRDNVFNTIEAREMAILLYALATPKDERAIRAALATELVGFNAQRIHQFNQDEEQRQQVLDQFTHWHQLWQQRGVMPALLNFASETKLIHRYLSQSVTADINSVNEHNANTHSDSNYSDSTYSSNSDNSVNDADDDNAADPKASGERRLTDFRHLAELLQQKATELDGSSALINWYEQQLIGNSGGDEQQLRLESEQNLVQIVTIHKSKGLEYPVCFVPFVSLARGNKKRPAPMMYHKNEQLIWDIDATDEGWEQLKQETLAEDLRLLYVALTRPVYVCYLYIANQSRQLKAGISSQLHETGVGYLLGITDKKTDFALIQAKVNAIATLPAMSVECLGNNIDDSVLADIHDNNDPLAAKKVTRVQSLAWRVGSYSGLVKHLPHERVAPGADDEDFTDELIQLQLQNELTSEPELNRFTFERGANAGSFMHLVLELFDFTQADTELTPALTKAMKQYGFDEALWQQPLMTWYQQILAAPLFIEPSSQDSSLTLSQLSMKQKMVEMEFYLPISTLQASQLNHILQQHGYVTGLDFDTLKGMLKGFIDLTFEHQGQFYIADYKSNHLGDKYSDYTHSAMAKAIDAHRYNLQYILYTLALHRYLSLRLPNYNYQQHIGGCYYLFLRGMHPEHPGAGVFYDKPPQALIEQLDRLFTGNTDNRAPETSSC</sequence>
<dbReference type="GO" id="GO:0005524">
    <property type="term" value="F:ATP binding"/>
    <property type="evidence" value="ECO:0007669"/>
    <property type="project" value="UniProtKB-UniRule"/>
</dbReference>
<dbReference type="InterPro" id="IPR011604">
    <property type="entry name" value="PDDEXK-like_dom_sf"/>
</dbReference>
<evidence type="ECO:0000256" key="11">
    <source>
        <dbReference type="ARBA" id="ARBA00023204"/>
    </source>
</evidence>
<comment type="catalytic activity">
    <reaction evidence="13 15">
        <text>Couples ATP hydrolysis with the unwinding of duplex DNA by translocating in the 3'-5' direction.</text>
        <dbReference type="EC" id="5.6.2.4"/>
    </reaction>
</comment>
<keyword evidence="6 15" id="KW-0347">Helicase</keyword>
<comment type="similarity">
    <text evidence="15">Belongs to the helicase family. UvrD subfamily.</text>
</comment>
<keyword evidence="11 15" id="KW-0234">DNA repair</keyword>
<dbReference type="SUPFAM" id="SSF52540">
    <property type="entry name" value="P-loop containing nucleoside triphosphate hydrolases"/>
    <property type="match status" value="1"/>
</dbReference>
<dbReference type="GO" id="GO:0005829">
    <property type="term" value="C:cytosol"/>
    <property type="evidence" value="ECO:0007669"/>
    <property type="project" value="TreeGrafter"/>
</dbReference>
<dbReference type="Pfam" id="PF00580">
    <property type="entry name" value="UvrD-helicase"/>
    <property type="match status" value="2"/>
</dbReference>
<keyword evidence="5 15" id="KW-0378">Hydrolase</keyword>
<keyword evidence="3 15" id="KW-0547">Nucleotide-binding</keyword>
<keyword evidence="8 15" id="KW-0067">ATP-binding</keyword>
<dbReference type="InterPro" id="IPR014016">
    <property type="entry name" value="UvrD-like_ATP-bd"/>
</dbReference>
<evidence type="ECO:0000256" key="6">
    <source>
        <dbReference type="ARBA" id="ARBA00022806"/>
    </source>
</evidence>
<feature type="binding site" evidence="15">
    <location>
        <position position="1181"/>
    </location>
    <ligand>
        <name>Mg(2+)</name>
        <dbReference type="ChEBI" id="CHEBI:18420"/>
    </ligand>
</feature>
<keyword evidence="4 15" id="KW-0227">DNA damage</keyword>
<evidence type="ECO:0000313" key="21">
    <source>
        <dbReference type="Proteomes" id="UP000055702"/>
    </source>
</evidence>
<dbReference type="GO" id="GO:0009338">
    <property type="term" value="C:exodeoxyribonuclease V complex"/>
    <property type="evidence" value="ECO:0007669"/>
    <property type="project" value="TreeGrafter"/>
</dbReference>
<evidence type="ECO:0000256" key="13">
    <source>
        <dbReference type="ARBA" id="ARBA00034617"/>
    </source>
</evidence>
<keyword evidence="1 15" id="KW-0540">Nuclease</keyword>
<keyword evidence="2 15" id="KW-0479">Metal-binding</keyword>
<dbReference type="EMBL" id="LRDC01000019">
    <property type="protein sequence ID" value="KVX01703.1"/>
    <property type="molecule type" value="Genomic_DNA"/>
</dbReference>
<dbReference type="InterPro" id="IPR011335">
    <property type="entry name" value="Restrct_endonuc-II-like"/>
</dbReference>
<feature type="region of interest" description="Nuclease activity, interacts with RecD and RecA" evidence="15">
    <location>
        <begin position="991"/>
        <end position="1287"/>
    </location>
</feature>
<feature type="region of interest" description="DNA-binding and helicase activity, interacts with RecC" evidence="15">
    <location>
        <begin position="1"/>
        <end position="946"/>
    </location>
</feature>
<evidence type="ECO:0000256" key="16">
    <source>
        <dbReference type="PROSITE-ProRule" id="PRU00560"/>
    </source>
</evidence>
<comment type="caution">
    <text evidence="20">The sequence shown here is derived from an EMBL/GenBank/DDBJ whole genome shotgun (WGS) entry which is preliminary data.</text>
</comment>
<evidence type="ECO:0000256" key="10">
    <source>
        <dbReference type="ARBA" id="ARBA00023125"/>
    </source>
</evidence>
<feature type="domain" description="UvrD-like helicase C-terminal" evidence="19">
    <location>
        <begin position="516"/>
        <end position="833"/>
    </location>
</feature>
<evidence type="ECO:0000256" key="5">
    <source>
        <dbReference type="ARBA" id="ARBA00022801"/>
    </source>
</evidence>
<evidence type="ECO:0000256" key="8">
    <source>
        <dbReference type="ARBA" id="ARBA00022840"/>
    </source>
</evidence>
<dbReference type="GO" id="GO:0000724">
    <property type="term" value="P:double-strand break repair via homologous recombination"/>
    <property type="evidence" value="ECO:0007669"/>
    <property type="project" value="UniProtKB-UniRule"/>
</dbReference>
<comment type="miscellaneous">
    <text evidence="15">In the RecBCD complex, RecB has a slow 3'-5' helicase, an exonuclease activity and loads RecA onto ssDNA, RecD has a fast 5'-3' helicase activity, while RecC stimulates the ATPase and processivity of the RecB helicase and contributes to recognition of the Chi site.</text>
</comment>
<dbReference type="Gene3D" id="3.40.50.300">
    <property type="entry name" value="P-loop containing nucleotide triphosphate hydrolases"/>
    <property type="match status" value="3"/>
</dbReference>
<feature type="active site" description="For nuclease activity" evidence="15">
    <location>
        <position position="1181"/>
    </location>
</feature>
<proteinExistence type="inferred from homology"/>
<feature type="binding site" evidence="16">
    <location>
        <begin position="24"/>
        <end position="31"/>
    </location>
    <ligand>
        <name>ATP</name>
        <dbReference type="ChEBI" id="CHEBI:30616"/>
    </ligand>
</feature>
<comment type="domain">
    <text evidence="15">The C-terminal domain has nuclease activity and interacts with RecD. It interacts with RecA, facilitating its loading onto ssDNA.</text>
</comment>
<dbReference type="CDD" id="cd22352">
    <property type="entry name" value="RecB_C-like"/>
    <property type="match status" value="1"/>
</dbReference>
<dbReference type="HAMAP" id="MF_01485">
    <property type="entry name" value="RecB"/>
    <property type="match status" value="1"/>
</dbReference>
<dbReference type="InterPro" id="IPR000212">
    <property type="entry name" value="DNA_helicase_UvrD/REP"/>
</dbReference>
<dbReference type="GO" id="GO:0016887">
    <property type="term" value="F:ATP hydrolysis activity"/>
    <property type="evidence" value="ECO:0007669"/>
    <property type="project" value="RHEA"/>
</dbReference>
<comment type="cofactor">
    <cofactor evidence="15">
        <name>Mg(2+)</name>
        <dbReference type="ChEBI" id="CHEBI:18420"/>
    </cofactor>
    <text evidence="15">Binds 1 Mg(2+) ion per subunit.</text>
</comment>
<dbReference type="Gene3D" id="1.10.3170.10">
    <property type="entry name" value="Recbcd, chain B, domain 2"/>
    <property type="match status" value="1"/>
</dbReference>
<dbReference type="PROSITE" id="PS51198">
    <property type="entry name" value="UVRD_HELICASE_ATP_BIND"/>
    <property type="match status" value="1"/>
</dbReference>
<dbReference type="GO" id="GO:0043138">
    <property type="term" value="F:3'-5' DNA helicase activity"/>
    <property type="evidence" value="ECO:0007669"/>
    <property type="project" value="UniProtKB-UniRule"/>
</dbReference>
<dbReference type="PROSITE" id="PS51217">
    <property type="entry name" value="UVRD_HELICASE_CTER"/>
    <property type="match status" value="1"/>
</dbReference>
<dbReference type="EC" id="5.6.2.4" evidence="15"/>
<dbReference type="PANTHER" id="PTHR11070:SF23">
    <property type="entry name" value="RECBCD ENZYME SUBUNIT RECB"/>
    <property type="match status" value="1"/>
</dbReference>
<dbReference type="EC" id="3.1.11.5" evidence="15"/>
<comment type="subunit">
    <text evidence="15">Heterotrimer of RecB, RecC and RecD. All subunits contribute to DNA-binding. Interacts with RecA.</text>
</comment>
<comment type="function">
    <text evidence="15">A helicase/nuclease that prepares dsDNA breaks (DSB) for recombinational DNA repair. Binds to DSBs and unwinds DNA via a highly rapid and processive ATP-dependent bidirectional helicase activity. Unwinds dsDNA until it encounters a Chi (crossover hotspot instigator) sequence from the 3' direction. Cuts ssDNA a few nucleotides 3' to the Chi site. The properties and activities of the enzyme are changed at Chi. The Chi-altered holoenzyme produces a long 3'-ssDNA overhang and facilitates RecA-binding to the ssDNA for homologous DNA recombination and repair. Holoenzyme degrades any linearized DNA that is unable to undergo homologous recombination. In the holoenzyme this subunit contributes ATPase, 3'-5' helicase, exonuclease activity and loads RecA onto ssDNA.</text>
</comment>
<evidence type="ECO:0000256" key="1">
    <source>
        <dbReference type="ARBA" id="ARBA00022722"/>
    </source>
</evidence>
<keyword evidence="9 15" id="KW-0460">Magnesium</keyword>
<comment type="catalytic activity">
    <reaction evidence="15">
        <text>Exonucleolytic cleavage (in the presence of ATP) in either 5'- to 3'- or 3'- to 5'-direction to yield 5'-phosphooligonucleotides.</text>
        <dbReference type="EC" id="3.1.11.5"/>
    </reaction>
</comment>
<evidence type="ECO:0000313" key="20">
    <source>
        <dbReference type="EMBL" id="KVX01703.1"/>
    </source>
</evidence>
<dbReference type="Gene3D" id="3.90.320.10">
    <property type="match status" value="1"/>
</dbReference>